<name>A0A6J7HDK3_9ZZZZ</name>
<dbReference type="PRINTS" id="PR00081">
    <property type="entry name" value="GDHRDH"/>
</dbReference>
<dbReference type="NCBIfam" id="NF004526">
    <property type="entry name" value="PRK05872.1"/>
    <property type="match status" value="1"/>
</dbReference>
<comment type="similarity">
    <text evidence="1">Belongs to the short-chain dehydrogenases/reductases (SDR) family.</text>
</comment>
<dbReference type="PANTHER" id="PTHR44196:SF1">
    <property type="entry name" value="DEHYDROGENASE_REDUCTASE SDR FAMILY MEMBER 7B"/>
    <property type="match status" value="1"/>
</dbReference>
<dbReference type="AlphaFoldDB" id="A0A6J7HDK3"/>
<dbReference type="PANTHER" id="PTHR44196">
    <property type="entry name" value="DEHYDROGENASE/REDUCTASE SDR FAMILY MEMBER 7B"/>
    <property type="match status" value="1"/>
</dbReference>
<dbReference type="InterPro" id="IPR057326">
    <property type="entry name" value="KR_dom"/>
</dbReference>
<dbReference type="Gene3D" id="3.40.50.720">
    <property type="entry name" value="NAD(P)-binding Rossmann-like Domain"/>
    <property type="match status" value="1"/>
</dbReference>
<accession>A0A6J7HDK3</accession>
<dbReference type="Pfam" id="PF00106">
    <property type="entry name" value="adh_short"/>
    <property type="match status" value="1"/>
</dbReference>
<proteinExistence type="inferred from homology"/>
<gene>
    <name evidence="4" type="ORF">UFOPK3564_01435</name>
</gene>
<evidence type="ECO:0000313" key="4">
    <source>
        <dbReference type="EMBL" id="CAB4913829.1"/>
    </source>
</evidence>
<evidence type="ECO:0000256" key="2">
    <source>
        <dbReference type="ARBA" id="ARBA00023002"/>
    </source>
</evidence>
<dbReference type="SUPFAM" id="SSF51735">
    <property type="entry name" value="NAD(P)-binding Rossmann-fold domains"/>
    <property type="match status" value="1"/>
</dbReference>
<sequence>MTKSVQGQVVLITGAARGIGAETARELARRGASISLVGMEPELLRSLADELNASGPARHAWFEADVTDQEAIEAAVRGTVEQLGGIDVVMANAGVSNNGTVAVNPADALVRTVDVNLNGVIRTVSAALPEIERRRGYVLVVASLASFTVLPGMAAYCASKAGAEAFANSLRLEVAHKGVRVGSAHPGWIDTDLVRNIEDDLATFRQVRSKLPGPLGGTTSVEDCAQSFADGITRRKRRIYVPRSLRWFSLFRTLTISPVGDLVLKREAKTMVPQMEAEVRALGRSFGAATVAAGADERVVAERAAERKSVPTA</sequence>
<evidence type="ECO:0000259" key="3">
    <source>
        <dbReference type="SMART" id="SM00822"/>
    </source>
</evidence>
<dbReference type="PROSITE" id="PS00061">
    <property type="entry name" value="ADH_SHORT"/>
    <property type="match status" value="1"/>
</dbReference>
<organism evidence="4">
    <name type="scientific">freshwater metagenome</name>
    <dbReference type="NCBI Taxonomy" id="449393"/>
    <lineage>
        <taxon>unclassified sequences</taxon>
        <taxon>metagenomes</taxon>
        <taxon>ecological metagenomes</taxon>
    </lineage>
</organism>
<reference evidence="4" key="1">
    <citation type="submission" date="2020-05" db="EMBL/GenBank/DDBJ databases">
        <authorList>
            <person name="Chiriac C."/>
            <person name="Salcher M."/>
            <person name="Ghai R."/>
            <person name="Kavagutti S V."/>
        </authorList>
    </citation>
    <scope>NUCLEOTIDE SEQUENCE</scope>
</reference>
<feature type="domain" description="Ketoreductase" evidence="3">
    <location>
        <begin position="8"/>
        <end position="191"/>
    </location>
</feature>
<dbReference type="GO" id="GO:0016491">
    <property type="term" value="F:oxidoreductase activity"/>
    <property type="evidence" value="ECO:0007669"/>
    <property type="project" value="UniProtKB-KW"/>
</dbReference>
<dbReference type="InterPro" id="IPR036291">
    <property type="entry name" value="NAD(P)-bd_dom_sf"/>
</dbReference>
<dbReference type="SMART" id="SM00822">
    <property type="entry name" value="PKS_KR"/>
    <property type="match status" value="1"/>
</dbReference>
<dbReference type="InterPro" id="IPR002347">
    <property type="entry name" value="SDR_fam"/>
</dbReference>
<dbReference type="PRINTS" id="PR00080">
    <property type="entry name" value="SDRFAMILY"/>
</dbReference>
<dbReference type="GO" id="GO:0016020">
    <property type="term" value="C:membrane"/>
    <property type="evidence" value="ECO:0007669"/>
    <property type="project" value="TreeGrafter"/>
</dbReference>
<evidence type="ECO:0000256" key="1">
    <source>
        <dbReference type="ARBA" id="ARBA00006484"/>
    </source>
</evidence>
<dbReference type="EMBL" id="CAFBMK010000070">
    <property type="protein sequence ID" value="CAB4913829.1"/>
    <property type="molecule type" value="Genomic_DNA"/>
</dbReference>
<keyword evidence="2" id="KW-0560">Oxidoreductase</keyword>
<dbReference type="InterPro" id="IPR020904">
    <property type="entry name" value="Sc_DH/Rdtase_CS"/>
</dbReference>
<protein>
    <submittedName>
        <fullName evidence="4">Unannotated protein</fullName>
    </submittedName>
</protein>